<organism evidence="3 4">
    <name type="scientific">Mobiluncus curtisii</name>
    <dbReference type="NCBI Taxonomy" id="2051"/>
    <lineage>
        <taxon>Bacteria</taxon>
        <taxon>Bacillati</taxon>
        <taxon>Actinomycetota</taxon>
        <taxon>Actinomycetes</taxon>
        <taxon>Actinomycetales</taxon>
        <taxon>Actinomycetaceae</taxon>
        <taxon>Mobiluncus</taxon>
    </lineage>
</organism>
<evidence type="ECO:0000313" key="4">
    <source>
        <dbReference type="Proteomes" id="UP000553981"/>
    </source>
</evidence>
<dbReference type="Gene3D" id="3.40.30.10">
    <property type="entry name" value="Glutaredoxin"/>
    <property type="match status" value="1"/>
</dbReference>
<sequence length="295" mass="32528">MAVSDWSSQMSKQKKGSSRTNLTVSRPGNRSGAILAIVLVAIVLALIIVFVKIATTKHELEAQPTDTIAGTKTMIGYAEPQTYAAGRGIWLKDGKVLTNDEITAESKKGTKVLELYYDYLCNICNDFEDQLNQGKQLNDLVEGGQAIVVLRPTLTHAQQLKFPNIAYSANNLMYWTAENKPEKLWGLSKDLTKFAMDNYKSADYEKNQNNEQWAQTIRNPDAELAKIAGKHGIDYKSVPPATEQSGLMPINILAQQRLKSLGRENAGTPLYIANGHPVDMSGIGKDDKLLEKATL</sequence>
<gene>
    <name evidence="3" type="ORF">HHJ67_08355</name>
</gene>
<dbReference type="SUPFAM" id="SSF52833">
    <property type="entry name" value="Thioredoxin-like"/>
    <property type="match status" value="1"/>
</dbReference>
<proteinExistence type="predicted"/>
<evidence type="ECO:0000256" key="1">
    <source>
        <dbReference type="SAM" id="MobiDB-lite"/>
    </source>
</evidence>
<evidence type="ECO:0000256" key="2">
    <source>
        <dbReference type="SAM" id="Phobius"/>
    </source>
</evidence>
<dbReference type="Proteomes" id="UP000553981">
    <property type="component" value="Unassembled WGS sequence"/>
</dbReference>
<dbReference type="InterPro" id="IPR036249">
    <property type="entry name" value="Thioredoxin-like_sf"/>
</dbReference>
<comment type="caution">
    <text evidence="3">The sequence shown here is derived from an EMBL/GenBank/DDBJ whole genome shotgun (WGS) entry which is preliminary data.</text>
</comment>
<name>A0A7Y0YCN5_9ACTO</name>
<accession>A0A7Y0YCN5</accession>
<dbReference type="AlphaFoldDB" id="A0A7Y0YCN5"/>
<keyword evidence="2" id="KW-0472">Membrane</keyword>
<feature type="transmembrane region" description="Helical" evidence="2">
    <location>
        <begin position="32"/>
        <end position="51"/>
    </location>
</feature>
<keyword evidence="2" id="KW-0812">Transmembrane</keyword>
<dbReference type="EMBL" id="JABCUI010000004">
    <property type="protein sequence ID" value="NMW87748.1"/>
    <property type="molecule type" value="Genomic_DNA"/>
</dbReference>
<evidence type="ECO:0008006" key="5">
    <source>
        <dbReference type="Google" id="ProtNLM"/>
    </source>
</evidence>
<keyword evidence="2" id="KW-1133">Transmembrane helix</keyword>
<evidence type="ECO:0000313" key="3">
    <source>
        <dbReference type="EMBL" id="NMW87748.1"/>
    </source>
</evidence>
<feature type="region of interest" description="Disordered" evidence="1">
    <location>
        <begin position="1"/>
        <end position="24"/>
    </location>
</feature>
<protein>
    <recommendedName>
        <fullName evidence="5">Thioredoxin-like fold domain-containing protein</fullName>
    </recommendedName>
</protein>
<reference evidence="3 4" key="1">
    <citation type="submission" date="2020-04" db="EMBL/GenBank/DDBJ databases">
        <title>Antimicrobial susceptibility and clonality of vaginal-derived multi-drug resistant Mobiluncus isolates in China.</title>
        <authorList>
            <person name="Zhang X."/>
        </authorList>
    </citation>
    <scope>NUCLEOTIDE SEQUENCE [LARGE SCALE GENOMIC DNA]</scope>
    <source>
        <strain evidence="3 4">19</strain>
    </source>
</reference>